<accession>A0ABS1QBG6</accession>
<name>A0ABS1QBG6_9FLAO</name>
<comment type="caution">
    <text evidence="1">The sequence shown here is derived from an EMBL/GenBank/DDBJ whole genome shotgun (WGS) entry which is preliminary data.</text>
</comment>
<evidence type="ECO:0008006" key="3">
    <source>
        <dbReference type="Google" id="ProtNLM"/>
    </source>
</evidence>
<gene>
    <name evidence="1" type="ORF">JET18_03810</name>
</gene>
<dbReference type="Proteomes" id="UP000661696">
    <property type="component" value="Unassembled WGS sequence"/>
</dbReference>
<reference evidence="1 2" key="1">
    <citation type="submission" date="2020-12" db="EMBL/GenBank/DDBJ databases">
        <title>Chryseobacterium endoalhailicus sp. nov., isolated from seed of leguminous plant.</title>
        <authorList>
            <person name="Zhang X."/>
        </authorList>
    </citation>
    <scope>NUCLEOTIDE SEQUENCE [LARGE SCALE GENOMIC DNA]</scope>
    <source>
        <strain evidence="1 2">L7</strain>
    </source>
</reference>
<evidence type="ECO:0000313" key="1">
    <source>
        <dbReference type="EMBL" id="MBL1219948.1"/>
    </source>
</evidence>
<organism evidence="1 2">
    <name type="scientific">Chryseobacterium endalhagicum</name>
    <dbReference type="NCBI Taxonomy" id="2797638"/>
    <lineage>
        <taxon>Bacteria</taxon>
        <taxon>Pseudomonadati</taxon>
        <taxon>Bacteroidota</taxon>
        <taxon>Flavobacteriia</taxon>
        <taxon>Flavobacteriales</taxon>
        <taxon>Weeksellaceae</taxon>
        <taxon>Chryseobacterium group</taxon>
        <taxon>Chryseobacterium</taxon>
    </lineage>
</organism>
<dbReference type="RefSeq" id="WP_202089285.1">
    <property type="nucleotide sequence ID" value="NZ_JAELVM010000001.1"/>
</dbReference>
<dbReference type="EMBL" id="JAELVM010000001">
    <property type="protein sequence ID" value="MBL1219948.1"/>
    <property type="molecule type" value="Genomic_DNA"/>
</dbReference>
<sequence length="51" mass="5589">MKKLSRKDLRMIKGSSINITCSADQKCPAGYACCDSVCLKTKEIAHLPICD</sequence>
<proteinExistence type="predicted"/>
<protein>
    <recommendedName>
        <fullName evidence="3">Bacteriocin</fullName>
    </recommendedName>
</protein>
<evidence type="ECO:0000313" key="2">
    <source>
        <dbReference type="Proteomes" id="UP000661696"/>
    </source>
</evidence>
<keyword evidence="2" id="KW-1185">Reference proteome</keyword>